<sequence>MPSRNDIKPSISDPVSVTSTTGFGLGFTPSNTSTDNSITGSSIRGQKISHPFNVASSTGFVLTSNNTANPPPVASQGLPFSRSAQSDVNSAISDTSREVVFHLYNPTTPPPHQTDNKCGHTQASAWSSPSSSYGAGSPPDQSAWSPDSSVQGGNSIRLPPSQSSNTIDSVVLGSAVPSLSGSVSGLSTETFQTAPERMERSQQL</sequence>
<dbReference type="RefSeq" id="XP_024514328.1">
    <property type="nucleotide sequence ID" value="XM_024658474.1"/>
</dbReference>
<gene>
    <name evidence="2" type="ordered locus">CND00095</name>
</gene>
<feature type="compositionally biased region" description="Polar residues" evidence="1">
    <location>
        <begin position="13"/>
        <end position="44"/>
    </location>
</feature>
<reference evidence="2 3" key="1">
    <citation type="journal article" date="2005" name="Science">
        <title>The genome of the basidiomycetous yeast and human pathogen Cryptococcus neoformans.</title>
        <authorList>
            <person name="Loftus B.J."/>
            <person name="Fung E."/>
            <person name="Roncaglia P."/>
            <person name="Rowley D."/>
            <person name="Amedeo P."/>
            <person name="Bruno D."/>
            <person name="Vamathevan J."/>
            <person name="Miranda M."/>
            <person name="Anderson I.J."/>
            <person name="Fraser J.A."/>
            <person name="Allen J.E."/>
            <person name="Bosdet I.E."/>
            <person name="Brent M.R."/>
            <person name="Chiu R."/>
            <person name="Doering T.L."/>
            <person name="Donlin M.J."/>
            <person name="D'Souza C.A."/>
            <person name="Fox D.S."/>
            <person name="Grinberg V."/>
            <person name="Fu J."/>
            <person name="Fukushima M."/>
            <person name="Haas B.J."/>
            <person name="Huang J.C."/>
            <person name="Janbon G."/>
            <person name="Jones S.J."/>
            <person name="Koo H.L."/>
            <person name="Krzywinski M.I."/>
            <person name="Kwon-Chung J.K."/>
            <person name="Lengeler K.B."/>
            <person name="Maiti R."/>
            <person name="Marra M.A."/>
            <person name="Marra R.E."/>
            <person name="Mathewson C.A."/>
            <person name="Mitchell T.G."/>
            <person name="Pertea M."/>
            <person name="Riggs F.R."/>
            <person name="Salzberg S.L."/>
            <person name="Schein J.E."/>
            <person name="Shvartsbeyn A."/>
            <person name="Shin H."/>
            <person name="Shumway M."/>
            <person name="Specht C.A."/>
            <person name="Suh B.B."/>
            <person name="Tenney A."/>
            <person name="Utterback T.R."/>
            <person name="Wickes B.L."/>
            <person name="Wortman J.R."/>
            <person name="Wye N.H."/>
            <person name="Kronstad J.W."/>
            <person name="Lodge J.K."/>
            <person name="Heitman J."/>
            <person name="Davis R.W."/>
            <person name="Fraser C.M."/>
            <person name="Hyman R.W."/>
        </authorList>
    </citation>
    <scope>NUCLEOTIDE SEQUENCE [LARGE SCALE GENOMIC DNA]</scope>
    <source>
        <strain evidence="3">JEC21 / ATCC MYA-565</strain>
    </source>
</reference>
<dbReference type="Proteomes" id="UP000002149">
    <property type="component" value="Chromosome 4"/>
</dbReference>
<organism evidence="2 3">
    <name type="scientific">Cryptococcus deneoformans (strain JEC21 / ATCC MYA-565)</name>
    <name type="common">Cryptococcus neoformans var. neoformans serotype D</name>
    <dbReference type="NCBI Taxonomy" id="214684"/>
    <lineage>
        <taxon>Eukaryota</taxon>
        <taxon>Fungi</taxon>
        <taxon>Dikarya</taxon>
        <taxon>Basidiomycota</taxon>
        <taxon>Agaricomycotina</taxon>
        <taxon>Tremellomycetes</taxon>
        <taxon>Tremellales</taxon>
        <taxon>Cryptococcaceae</taxon>
        <taxon>Cryptococcus</taxon>
        <taxon>Cryptococcus neoformans species complex</taxon>
    </lineage>
</organism>
<dbReference type="AlphaFoldDB" id="A0A0S2LIH3"/>
<dbReference type="VEuPathDB" id="FungiDB:CND00095"/>
<evidence type="ECO:0000313" key="3">
    <source>
        <dbReference type="Proteomes" id="UP000002149"/>
    </source>
</evidence>
<name>A0A0S2LIH3_CRYD1</name>
<dbReference type="KEGG" id="cne:CND00095"/>
<dbReference type="GeneID" id="36392821"/>
<feature type="region of interest" description="Disordered" evidence="1">
    <location>
        <begin position="103"/>
        <end position="204"/>
    </location>
</feature>
<evidence type="ECO:0000256" key="1">
    <source>
        <dbReference type="SAM" id="MobiDB-lite"/>
    </source>
</evidence>
<evidence type="ECO:0000313" key="2">
    <source>
        <dbReference type="EMBL" id="ALO60514.1"/>
    </source>
</evidence>
<feature type="region of interest" description="Disordered" evidence="1">
    <location>
        <begin position="1"/>
        <end position="47"/>
    </location>
</feature>
<dbReference type="EMBL" id="AE017344">
    <property type="protein sequence ID" value="ALO60514.1"/>
    <property type="molecule type" value="Genomic_DNA"/>
</dbReference>
<feature type="region of interest" description="Disordered" evidence="1">
    <location>
        <begin position="61"/>
        <end position="89"/>
    </location>
</feature>
<dbReference type="PaxDb" id="214684-A0A0S2LIH3"/>
<protein>
    <submittedName>
        <fullName evidence="2">Uncharacterized protein</fullName>
    </submittedName>
</protein>
<keyword evidence="3" id="KW-1185">Reference proteome</keyword>
<feature type="compositionally biased region" description="Polar residues" evidence="1">
    <location>
        <begin position="140"/>
        <end position="168"/>
    </location>
</feature>
<dbReference type="OrthoDB" id="10510738at2759"/>
<feature type="compositionally biased region" description="Low complexity" evidence="1">
    <location>
        <begin position="123"/>
        <end position="139"/>
    </location>
</feature>
<dbReference type="InParanoid" id="A0A0S2LIH3"/>
<proteinExistence type="predicted"/>
<accession>A0A0S2LIH3</accession>
<feature type="compositionally biased region" description="Low complexity" evidence="1">
    <location>
        <begin position="169"/>
        <end position="187"/>
    </location>
</feature>